<evidence type="ECO:0000313" key="2">
    <source>
        <dbReference type="EMBL" id="KAH0912913.1"/>
    </source>
</evidence>
<evidence type="ECO:0000256" key="1">
    <source>
        <dbReference type="SAM" id="MobiDB-lite"/>
    </source>
</evidence>
<reference evidence="2 3" key="1">
    <citation type="submission" date="2021-05" db="EMBL/GenBank/DDBJ databases">
        <title>Genome Assembly of Synthetic Allotetraploid Brassica napus Reveals Homoeologous Exchanges between Subgenomes.</title>
        <authorList>
            <person name="Davis J.T."/>
        </authorList>
    </citation>
    <scope>NUCLEOTIDE SEQUENCE [LARGE SCALE GENOMIC DNA]</scope>
    <source>
        <strain evidence="3">cv. Da-Ae</strain>
        <tissue evidence="2">Seedling</tissue>
    </source>
</reference>
<organism evidence="2 3">
    <name type="scientific">Brassica napus</name>
    <name type="common">Rape</name>
    <dbReference type="NCBI Taxonomy" id="3708"/>
    <lineage>
        <taxon>Eukaryota</taxon>
        <taxon>Viridiplantae</taxon>
        <taxon>Streptophyta</taxon>
        <taxon>Embryophyta</taxon>
        <taxon>Tracheophyta</taxon>
        <taxon>Spermatophyta</taxon>
        <taxon>Magnoliopsida</taxon>
        <taxon>eudicotyledons</taxon>
        <taxon>Gunneridae</taxon>
        <taxon>Pentapetalae</taxon>
        <taxon>rosids</taxon>
        <taxon>malvids</taxon>
        <taxon>Brassicales</taxon>
        <taxon>Brassicaceae</taxon>
        <taxon>Brassiceae</taxon>
        <taxon>Brassica</taxon>
    </lineage>
</organism>
<keyword evidence="3" id="KW-1185">Reference proteome</keyword>
<proteinExistence type="predicted"/>
<feature type="non-terminal residue" evidence="2">
    <location>
        <position position="141"/>
    </location>
</feature>
<sequence length="141" mass="15582">MEEADTESEADKSVDATDIAADVETSSSIDQETKSFIEGLVHSSVSSLGDILRAQMARFGPLICQFLGRYTQSANGEYREHVQREDRQHGDRGFTAQGAISLSAEGSVPKSKPMTAPKTKSLKLLQRKRSIKLKLKLQQRK</sequence>
<accession>A0ABQ8C7A6</accession>
<protein>
    <submittedName>
        <fullName evidence="2">Uncharacterized protein</fullName>
    </submittedName>
</protein>
<name>A0ABQ8C7A6_BRANA</name>
<dbReference type="Proteomes" id="UP000824890">
    <property type="component" value="Unassembled WGS sequence"/>
</dbReference>
<comment type="caution">
    <text evidence="2">The sequence shown here is derived from an EMBL/GenBank/DDBJ whole genome shotgun (WGS) entry which is preliminary data.</text>
</comment>
<feature type="region of interest" description="Disordered" evidence="1">
    <location>
        <begin position="1"/>
        <end position="28"/>
    </location>
</feature>
<evidence type="ECO:0000313" key="3">
    <source>
        <dbReference type="Proteomes" id="UP000824890"/>
    </source>
</evidence>
<gene>
    <name evidence="2" type="ORF">HID58_036234</name>
</gene>
<dbReference type="EMBL" id="JAGKQM010000009">
    <property type="protein sequence ID" value="KAH0912913.1"/>
    <property type="molecule type" value="Genomic_DNA"/>
</dbReference>